<keyword evidence="9" id="KW-1185">Reference proteome</keyword>
<dbReference type="PANTHER" id="PTHR15654">
    <property type="entry name" value="COILED-COIL DOMAIN-CONTAINING PROTEIN 113-RELATED"/>
    <property type="match status" value="1"/>
</dbReference>
<dbReference type="GeneID" id="112277413"/>
<dbReference type="InterPro" id="IPR051885">
    <property type="entry name" value="CC_CF"/>
</dbReference>
<sequence>MRNYCHVGLAIFSTQFVRDQKEGPEEVARRESEQKRLEEEQQQKKEAEQKRLEEEQEQRKEEQSRREEAEARRLEEKRRKEEQDNVKRVEAARLRFIIETTQEEVNGLKQENVELQKRVCSLQKKRRSVNAEGLILEGQEAYYQARMRDWAEMKLGFKTLKEDYDSKIEELRGSLQKKKAEADARQEGLIHFLWKIARHSRDVLSNQRIPRSTLLAVEQEERDSILEKQIVRIRGRQLKNQLAKLEHKLELKDQLQSENGPLHLVNYEQLKMENESFNAKISLKNEALTILRKKTRFLVHLLTHVREKLQFLFEECKEKRDLLLGEDQTLYGSRVKLSKIKASIVAMKRKMEASQKKIVIVTIPKLLDDMDFLREDIDAEEKVVNNLKKQYQDLNFRIEERKKKLFSLGEAPVPAKKFSKNSIERGALRWGVRRGVFGQNMDTDMEEMMADQMTLKPPLCKP</sequence>
<feature type="coiled-coil region" evidence="4">
    <location>
        <begin position="228"/>
        <end position="258"/>
    </location>
</feature>
<dbReference type="STRING" id="3218.A0A2K1IE88"/>
<evidence type="ECO:0000256" key="3">
    <source>
        <dbReference type="ARBA" id="ARBA00023273"/>
    </source>
</evidence>
<dbReference type="GO" id="GO:0005930">
    <property type="term" value="C:axoneme"/>
    <property type="evidence" value="ECO:0000318"/>
    <property type="project" value="GO_Central"/>
</dbReference>
<dbReference type="Gramene" id="Pp3c25_8070V3.1">
    <property type="protein sequence ID" value="Pp3c25_8070V3.1"/>
    <property type="gene ID" value="Pp3c25_8070"/>
</dbReference>
<evidence type="ECO:0000256" key="2">
    <source>
        <dbReference type="ARBA" id="ARBA00023054"/>
    </source>
</evidence>
<dbReference type="Proteomes" id="UP000006727">
    <property type="component" value="Chromosome 25"/>
</dbReference>
<organism evidence="7">
    <name type="scientific">Physcomitrium patens</name>
    <name type="common">Spreading-leaved earth moss</name>
    <name type="synonym">Physcomitrella patens</name>
    <dbReference type="NCBI Taxonomy" id="3218"/>
    <lineage>
        <taxon>Eukaryota</taxon>
        <taxon>Viridiplantae</taxon>
        <taxon>Streptophyta</taxon>
        <taxon>Embryophyta</taxon>
        <taxon>Bryophyta</taxon>
        <taxon>Bryophytina</taxon>
        <taxon>Bryopsida</taxon>
        <taxon>Funariidae</taxon>
        <taxon>Funariales</taxon>
        <taxon>Funariaceae</taxon>
        <taxon>Physcomitrium</taxon>
    </lineage>
</organism>
<feature type="region of interest" description="Disordered" evidence="5">
    <location>
        <begin position="18"/>
        <end position="82"/>
    </location>
</feature>
<evidence type="ECO:0000256" key="5">
    <source>
        <dbReference type="SAM" id="MobiDB-lite"/>
    </source>
</evidence>
<proteinExistence type="predicted"/>
<keyword evidence="3" id="KW-0966">Cell projection</keyword>
<protein>
    <recommendedName>
        <fullName evidence="6">CCDC113/CCDC96 coiled-coil domain-containing protein</fullName>
    </recommendedName>
</protein>
<evidence type="ECO:0000313" key="9">
    <source>
        <dbReference type="Proteomes" id="UP000006727"/>
    </source>
</evidence>
<evidence type="ECO:0000313" key="8">
    <source>
        <dbReference type="EnsemblPlants" id="Pp3c25_8070V3.1"/>
    </source>
</evidence>
<dbReference type="GO" id="GO:0060271">
    <property type="term" value="P:cilium assembly"/>
    <property type="evidence" value="ECO:0000318"/>
    <property type="project" value="GO_Central"/>
</dbReference>
<feature type="coiled-coil region" evidence="4">
    <location>
        <begin position="370"/>
        <end position="404"/>
    </location>
</feature>
<dbReference type="RefSeq" id="XP_024365420.1">
    <property type="nucleotide sequence ID" value="XM_024509652.2"/>
</dbReference>
<name>A0A2K1IE88_PHYPA</name>
<reference evidence="7 9" key="1">
    <citation type="journal article" date="2008" name="Science">
        <title>The Physcomitrella genome reveals evolutionary insights into the conquest of land by plants.</title>
        <authorList>
            <person name="Rensing S."/>
            <person name="Lang D."/>
            <person name="Zimmer A."/>
            <person name="Terry A."/>
            <person name="Salamov A."/>
            <person name="Shapiro H."/>
            <person name="Nishiyama T."/>
            <person name="Perroud P.-F."/>
            <person name="Lindquist E."/>
            <person name="Kamisugi Y."/>
            <person name="Tanahashi T."/>
            <person name="Sakakibara K."/>
            <person name="Fujita T."/>
            <person name="Oishi K."/>
            <person name="Shin-I T."/>
            <person name="Kuroki Y."/>
            <person name="Toyoda A."/>
            <person name="Suzuki Y."/>
            <person name="Hashimoto A."/>
            <person name="Yamaguchi K."/>
            <person name="Sugano A."/>
            <person name="Kohara Y."/>
            <person name="Fujiyama A."/>
            <person name="Anterola A."/>
            <person name="Aoki S."/>
            <person name="Ashton N."/>
            <person name="Barbazuk W.B."/>
            <person name="Barker E."/>
            <person name="Bennetzen J."/>
            <person name="Bezanilla M."/>
            <person name="Blankenship R."/>
            <person name="Cho S.H."/>
            <person name="Dutcher S."/>
            <person name="Estelle M."/>
            <person name="Fawcett J.A."/>
            <person name="Gundlach H."/>
            <person name="Hanada K."/>
            <person name="Heyl A."/>
            <person name="Hicks K.A."/>
            <person name="Hugh J."/>
            <person name="Lohr M."/>
            <person name="Mayer K."/>
            <person name="Melkozernov A."/>
            <person name="Murata T."/>
            <person name="Nelson D."/>
            <person name="Pils B."/>
            <person name="Prigge M."/>
            <person name="Reiss B."/>
            <person name="Renner T."/>
            <person name="Rombauts S."/>
            <person name="Rushton P."/>
            <person name="Sanderfoot A."/>
            <person name="Schween G."/>
            <person name="Shiu S.-H."/>
            <person name="Stueber K."/>
            <person name="Theodoulou F.L."/>
            <person name="Tu H."/>
            <person name="Van de Peer Y."/>
            <person name="Verrier P.J."/>
            <person name="Waters E."/>
            <person name="Wood A."/>
            <person name="Yang L."/>
            <person name="Cove D."/>
            <person name="Cuming A."/>
            <person name="Hasebe M."/>
            <person name="Lucas S."/>
            <person name="Mishler D.B."/>
            <person name="Reski R."/>
            <person name="Grigoriev I."/>
            <person name="Quatrano R.S."/>
            <person name="Boore J.L."/>
        </authorList>
    </citation>
    <scope>NUCLEOTIDE SEQUENCE [LARGE SCALE GENOMIC DNA]</scope>
    <source>
        <strain evidence="8 9">cv. Gransden 2004</strain>
    </source>
</reference>
<dbReference type="AlphaFoldDB" id="A0A2K1IE88"/>
<reference evidence="8" key="3">
    <citation type="submission" date="2020-12" db="UniProtKB">
        <authorList>
            <consortium name="EnsemblPlants"/>
        </authorList>
    </citation>
    <scope>IDENTIFICATION</scope>
</reference>
<dbReference type="InterPro" id="IPR025254">
    <property type="entry name" value="CCDC113/CCDC96_CC"/>
</dbReference>
<dbReference type="PANTHER" id="PTHR15654:SF1">
    <property type="entry name" value="COILED-COIL DOMAIN-CONTAINING PROTEIN 96"/>
    <property type="match status" value="1"/>
</dbReference>
<reference evidence="7 9" key="2">
    <citation type="journal article" date="2018" name="Plant J.">
        <title>The Physcomitrella patens chromosome-scale assembly reveals moss genome structure and evolution.</title>
        <authorList>
            <person name="Lang D."/>
            <person name="Ullrich K.K."/>
            <person name="Murat F."/>
            <person name="Fuchs J."/>
            <person name="Jenkins J."/>
            <person name="Haas F.B."/>
            <person name="Piednoel M."/>
            <person name="Gundlach H."/>
            <person name="Van Bel M."/>
            <person name="Meyberg R."/>
            <person name="Vives C."/>
            <person name="Morata J."/>
            <person name="Symeonidi A."/>
            <person name="Hiss M."/>
            <person name="Muchero W."/>
            <person name="Kamisugi Y."/>
            <person name="Saleh O."/>
            <person name="Blanc G."/>
            <person name="Decker E.L."/>
            <person name="van Gessel N."/>
            <person name="Grimwood J."/>
            <person name="Hayes R.D."/>
            <person name="Graham S.W."/>
            <person name="Gunter L.E."/>
            <person name="McDaniel S.F."/>
            <person name="Hoernstein S.N.W."/>
            <person name="Larsson A."/>
            <person name="Li F.W."/>
            <person name="Perroud P.F."/>
            <person name="Phillips J."/>
            <person name="Ranjan P."/>
            <person name="Rokshar D.S."/>
            <person name="Rothfels C.J."/>
            <person name="Schneider L."/>
            <person name="Shu S."/>
            <person name="Stevenson D.W."/>
            <person name="Thummler F."/>
            <person name="Tillich M."/>
            <person name="Villarreal Aguilar J.C."/>
            <person name="Widiez T."/>
            <person name="Wong G.K."/>
            <person name="Wymore A."/>
            <person name="Zhang Y."/>
            <person name="Zimmer A.D."/>
            <person name="Quatrano R.S."/>
            <person name="Mayer K.F.X."/>
            <person name="Goodstein D."/>
            <person name="Casacuberta J.M."/>
            <person name="Vandepoele K."/>
            <person name="Reski R."/>
            <person name="Cuming A.C."/>
            <person name="Tuskan G.A."/>
            <person name="Maumus F."/>
            <person name="Salse J."/>
            <person name="Schmutz J."/>
            <person name="Rensing S.A."/>
        </authorList>
    </citation>
    <scope>NUCLEOTIDE SEQUENCE [LARGE SCALE GENOMIC DNA]</scope>
    <source>
        <strain evidence="8 9">cv. Gransden 2004</strain>
    </source>
</reference>
<dbReference type="EMBL" id="ABEU02000025">
    <property type="protein sequence ID" value="PNR27587.1"/>
    <property type="molecule type" value="Genomic_DNA"/>
</dbReference>
<accession>A0A2K1IE88</accession>
<evidence type="ECO:0000313" key="7">
    <source>
        <dbReference type="EMBL" id="PNR27587.1"/>
    </source>
</evidence>
<dbReference type="Pfam" id="PF13870">
    <property type="entry name" value="CCDC113_CCDC96_CC"/>
    <property type="match status" value="1"/>
</dbReference>
<dbReference type="OrthoDB" id="10254794at2759"/>
<feature type="domain" description="CCDC113/CCDC96 coiled-coil" evidence="6">
    <location>
        <begin position="231"/>
        <end position="399"/>
    </location>
</feature>
<evidence type="ECO:0000256" key="4">
    <source>
        <dbReference type="SAM" id="Coils"/>
    </source>
</evidence>
<dbReference type="PaxDb" id="3218-PP1S50_183V6.1"/>
<comment type="subcellular location">
    <subcellularLocation>
        <location evidence="1">Cell projection</location>
        <location evidence="1">Cilium</location>
    </subcellularLocation>
</comment>
<gene>
    <name evidence="8" type="primary">LOC112277413</name>
    <name evidence="7" type="ORF">PHYPA_029739</name>
</gene>
<dbReference type="EnsemblPlants" id="Pp3c25_8070V3.1">
    <property type="protein sequence ID" value="Pp3c25_8070V3.1"/>
    <property type="gene ID" value="Pp3c25_8070"/>
</dbReference>
<evidence type="ECO:0000259" key="6">
    <source>
        <dbReference type="Pfam" id="PF13870"/>
    </source>
</evidence>
<dbReference type="GO" id="GO:0036064">
    <property type="term" value="C:ciliary basal body"/>
    <property type="evidence" value="ECO:0000318"/>
    <property type="project" value="GO_Central"/>
</dbReference>
<keyword evidence="2 4" id="KW-0175">Coiled coil</keyword>
<evidence type="ECO:0000256" key="1">
    <source>
        <dbReference type="ARBA" id="ARBA00004138"/>
    </source>
</evidence>